<reference evidence="4 5" key="1">
    <citation type="submission" date="2024-10" db="EMBL/GenBank/DDBJ databases">
        <title>Updated reference genomes for cyclostephanoid diatoms.</title>
        <authorList>
            <person name="Roberts W.R."/>
            <person name="Alverson A.J."/>
        </authorList>
    </citation>
    <scope>NUCLEOTIDE SEQUENCE [LARGE SCALE GENOMIC DNA]</scope>
    <source>
        <strain evidence="4 5">AJA232-27</strain>
    </source>
</reference>
<evidence type="ECO:0000259" key="2">
    <source>
        <dbReference type="Pfam" id="PF03033"/>
    </source>
</evidence>
<dbReference type="InterPro" id="IPR004276">
    <property type="entry name" value="GlycoTrans_28_N"/>
</dbReference>
<evidence type="ECO:0008006" key="6">
    <source>
        <dbReference type="Google" id="ProtNLM"/>
    </source>
</evidence>
<proteinExistence type="predicted"/>
<dbReference type="FunFam" id="3.40.50.2000:FF:000009">
    <property type="entry name" value="Sterol 3-beta-glucosyltransferase UGT80A2"/>
    <property type="match status" value="1"/>
</dbReference>
<dbReference type="InterPro" id="IPR050426">
    <property type="entry name" value="Glycosyltransferase_28"/>
</dbReference>
<dbReference type="Pfam" id="PF03033">
    <property type="entry name" value="Glyco_transf_28"/>
    <property type="match status" value="1"/>
</dbReference>
<dbReference type="CDD" id="cd03784">
    <property type="entry name" value="GT1_Gtf-like"/>
    <property type="match status" value="1"/>
</dbReference>
<dbReference type="PANTHER" id="PTHR48050:SF19">
    <property type="entry name" value="GLYCOSYL TRANSFERASE FAMILY 28 C-TERMINAL DOMAIN-CONTAINING PROTEIN-RELATED"/>
    <property type="match status" value="1"/>
</dbReference>
<evidence type="ECO:0000313" key="5">
    <source>
        <dbReference type="Proteomes" id="UP001530293"/>
    </source>
</evidence>
<sequence>MVPQRRRIIIVSIGSRGDVQPYCVLGQALSERGHDVTIAGEQRLQSLVTEEFKLPFRCIFGDTTGGLFDPKFQDGLGRNSLFTLIQMGKEWKAKFDMNEILASYVTALDGAEIIISGHLSLMPSYCIAEKLGATWLPLWVVPSWPTTECPCWITASFTLGLSCLNKWSYRFLYRLIWKDESKYINPWRMNVLQLEPITNTPLGIFNLIEHNPTIPVLLASSPIVFPKQQIPDDYDTTKILTLGFVFAKAQPLPENVEEFLNNNIDTPVVYMGFGSMPTGNPMALIHLAIKVCTALNCRAIVVAGWSCLSSDECQSLLKENEKTILVVGSASHTTLFPRMAAIVHHAGIGTTAAALRSGVPQLPCPVAFDQPSNAAMVKRLGVASTTIPFASITANKLIKGLELILQDANGEMKIQSCAKEVGRRILGESEKCLECTCDLIENLPSTSWAKDKNA</sequence>
<keyword evidence="5" id="KW-1185">Reference proteome</keyword>
<evidence type="ECO:0000313" key="4">
    <source>
        <dbReference type="EMBL" id="KAL3760081.1"/>
    </source>
</evidence>
<gene>
    <name evidence="4" type="ORF">ACHAWU_006629</name>
</gene>
<dbReference type="Pfam" id="PF06722">
    <property type="entry name" value="EryCIII-like_C"/>
    <property type="match status" value="1"/>
</dbReference>
<comment type="caution">
    <text evidence="4">The sequence shown here is derived from an EMBL/GenBank/DDBJ whole genome shotgun (WGS) entry which is preliminary data.</text>
</comment>
<dbReference type="Gene3D" id="3.40.50.2000">
    <property type="entry name" value="Glycogen Phosphorylase B"/>
    <property type="match status" value="2"/>
</dbReference>
<dbReference type="EMBL" id="JALLBG020000194">
    <property type="protein sequence ID" value="KAL3760081.1"/>
    <property type="molecule type" value="Genomic_DNA"/>
</dbReference>
<feature type="domain" description="Glycosyltransferase family 28 N-terminal" evidence="2">
    <location>
        <begin position="8"/>
        <end position="132"/>
    </location>
</feature>
<dbReference type="PANTHER" id="PTHR48050">
    <property type="entry name" value="STEROL 3-BETA-GLUCOSYLTRANSFERASE"/>
    <property type="match status" value="1"/>
</dbReference>
<dbReference type="AlphaFoldDB" id="A0ABD3M7P5"/>
<dbReference type="SUPFAM" id="SSF53756">
    <property type="entry name" value="UDP-Glycosyltransferase/glycogen phosphorylase"/>
    <property type="match status" value="1"/>
</dbReference>
<dbReference type="GO" id="GO:0016906">
    <property type="term" value="F:sterol 3-beta-glucosyltransferase activity"/>
    <property type="evidence" value="ECO:0007669"/>
    <property type="project" value="UniProtKB-ARBA"/>
</dbReference>
<organism evidence="4 5">
    <name type="scientific">Discostella pseudostelligera</name>
    <dbReference type="NCBI Taxonomy" id="259834"/>
    <lineage>
        <taxon>Eukaryota</taxon>
        <taxon>Sar</taxon>
        <taxon>Stramenopiles</taxon>
        <taxon>Ochrophyta</taxon>
        <taxon>Bacillariophyta</taxon>
        <taxon>Coscinodiscophyceae</taxon>
        <taxon>Thalassiosirophycidae</taxon>
        <taxon>Stephanodiscales</taxon>
        <taxon>Stephanodiscaceae</taxon>
        <taxon>Discostella</taxon>
    </lineage>
</organism>
<protein>
    <recommendedName>
        <fullName evidence="6">Glycosyltransferase family 28 N-terminal domain-containing protein</fullName>
    </recommendedName>
</protein>
<accession>A0ABD3M7P5</accession>
<evidence type="ECO:0000259" key="3">
    <source>
        <dbReference type="Pfam" id="PF06722"/>
    </source>
</evidence>
<feature type="domain" description="Erythromycin biosynthesis protein CIII-like C-terminal" evidence="3">
    <location>
        <begin position="327"/>
        <end position="410"/>
    </location>
</feature>
<dbReference type="InterPro" id="IPR010610">
    <property type="entry name" value="EryCIII-like_C"/>
</dbReference>
<keyword evidence="1" id="KW-0808">Transferase</keyword>
<dbReference type="Proteomes" id="UP001530293">
    <property type="component" value="Unassembled WGS sequence"/>
</dbReference>
<dbReference type="InterPro" id="IPR002213">
    <property type="entry name" value="UDP_glucos_trans"/>
</dbReference>
<name>A0ABD3M7P5_9STRA</name>
<evidence type="ECO:0000256" key="1">
    <source>
        <dbReference type="ARBA" id="ARBA00022679"/>
    </source>
</evidence>